<dbReference type="Pfam" id="PF02021">
    <property type="entry name" value="UPF0102"/>
    <property type="match status" value="1"/>
</dbReference>
<dbReference type="InterPro" id="IPR011335">
    <property type="entry name" value="Restrct_endonuc-II-like"/>
</dbReference>
<gene>
    <name evidence="4" type="ORF">DFJ68_0921</name>
    <name evidence="3" type="ORF">FHW14_000383</name>
</gene>
<dbReference type="PANTHER" id="PTHR34039">
    <property type="entry name" value="UPF0102 PROTEIN YRAN"/>
    <property type="match status" value="1"/>
</dbReference>
<dbReference type="AlphaFoldDB" id="A0A495Y0K9"/>
<dbReference type="CDD" id="cd20736">
    <property type="entry name" value="PoNe_Nuclease"/>
    <property type="match status" value="1"/>
</dbReference>
<name>A0A495Y0K9_9MICO</name>
<dbReference type="PANTHER" id="PTHR34039:SF1">
    <property type="entry name" value="UPF0102 PROTEIN YRAN"/>
    <property type="match status" value="1"/>
</dbReference>
<dbReference type="Proteomes" id="UP000590811">
    <property type="component" value="Unassembled WGS sequence"/>
</dbReference>
<dbReference type="Gene3D" id="3.40.1350.10">
    <property type="match status" value="1"/>
</dbReference>
<evidence type="ECO:0000313" key="6">
    <source>
        <dbReference type="Proteomes" id="UP000590811"/>
    </source>
</evidence>
<dbReference type="InterPro" id="IPR003509">
    <property type="entry name" value="UPF0102_YraN-like"/>
</dbReference>
<protein>
    <recommendedName>
        <fullName evidence="2">UPF0102 protein DFJ68_0921</fullName>
    </recommendedName>
</protein>
<evidence type="ECO:0000256" key="2">
    <source>
        <dbReference type="HAMAP-Rule" id="MF_00048"/>
    </source>
</evidence>
<dbReference type="RefSeq" id="WP_372498830.1">
    <property type="nucleotide sequence ID" value="NZ_JACHVT010000001.1"/>
</dbReference>
<evidence type="ECO:0000313" key="4">
    <source>
        <dbReference type="EMBL" id="RKT77498.1"/>
    </source>
</evidence>
<dbReference type="EMBL" id="RBXT01000001">
    <property type="protein sequence ID" value="RKT77498.1"/>
    <property type="molecule type" value="Genomic_DNA"/>
</dbReference>
<dbReference type="Proteomes" id="UP000278440">
    <property type="component" value="Unassembled WGS sequence"/>
</dbReference>
<dbReference type="GO" id="GO:0004519">
    <property type="term" value="F:endonuclease activity"/>
    <property type="evidence" value="ECO:0007669"/>
    <property type="project" value="UniProtKB-KW"/>
</dbReference>
<dbReference type="GO" id="GO:0003676">
    <property type="term" value="F:nucleic acid binding"/>
    <property type="evidence" value="ECO:0007669"/>
    <property type="project" value="InterPro"/>
</dbReference>
<evidence type="ECO:0000313" key="3">
    <source>
        <dbReference type="EMBL" id="MBB2985243.1"/>
    </source>
</evidence>
<dbReference type="EMBL" id="JACHVT010000001">
    <property type="protein sequence ID" value="MBB2985243.1"/>
    <property type="molecule type" value="Genomic_DNA"/>
</dbReference>
<organism evidence="4 5">
    <name type="scientific">Terracoccus luteus</name>
    <dbReference type="NCBI Taxonomy" id="53356"/>
    <lineage>
        <taxon>Bacteria</taxon>
        <taxon>Bacillati</taxon>
        <taxon>Actinomycetota</taxon>
        <taxon>Actinomycetes</taxon>
        <taxon>Micrococcales</taxon>
        <taxon>Intrasporangiaceae</taxon>
        <taxon>Terracoccus</taxon>
    </lineage>
</organism>
<dbReference type="NCBIfam" id="NF009154">
    <property type="entry name" value="PRK12497.3-3"/>
    <property type="match status" value="1"/>
</dbReference>
<keyword evidence="4" id="KW-0540">Nuclease</keyword>
<reference evidence="3 6" key="2">
    <citation type="submission" date="2020-08" db="EMBL/GenBank/DDBJ databases">
        <title>Genomic Encyclopedia of Type Strains, Phase IV (KMG-V): Genome sequencing to study the core and pangenomes of soil and plant-associated prokaryotes.</title>
        <authorList>
            <person name="Whitman W."/>
        </authorList>
    </citation>
    <scope>NUCLEOTIDE SEQUENCE [LARGE SCALE GENOMIC DNA]</scope>
    <source>
        <strain evidence="3 6">B3ACCR2</strain>
    </source>
</reference>
<proteinExistence type="inferred from homology"/>
<dbReference type="HAMAP" id="MF_00048">
    <property type="entry name" value="UPF0102"/>
    <property type="match status" value="1"/>
</dbReference>
<comment type="similarity">
    <text evidence="1 2">Belongs to the UPF0102 family.</text>
</comment>
<keyword evidence="4" id="KW-0378">Hydrolase</keyword>
<accession>A0A495Y0K9</accession>
<dbReference type="SUPFAM" id="SSF52980">
    <property type="entry name" value="Restriction endonuclease-like"/>
    <property type="match status" value="1"/>
</dbReference>
<dbReference type="InterPro" id="IPR011856">
    <property type="entry name" value="tRNA_endonuc-like_dom_sf"/>
</dbReference>
<sequence length="129" mass="14474">MTTMTTRELGDYGERLATRYLTDQGMHVLDRNWRCGRGELDIVAVEGEDLVVCEVKTRTTTAFGAPFEAVGWQKLRRLRRLAGLWIEQRSGLVEWPPGVVPTNAVRIDVVSVLRPVEGVATVDHLRGVE</sequence>
<evidence type="ECO:0000256" key="1">
    <source>
        <dbReference type="ARBA" id="ARBA00006738"/>
    </source>
</evidence>
<keyword evidence="5" id="KW-1185">Reference proteome</keyword>
<evidence type="ECO:0000313" key="5">
    <source>
        <dbReference type="Proteomes" id="UP000278440"/>
    </source>
</evidence>
<reference evidence="4 5" key="1">
    <citation type="submission" date="2018-10" db="EMBL/GenBank/DDBJ databases">
        <title>Sequencing the genomes of 1000 actinobacteria strains.</title>
        <authorList>
            <person name="Klenk H.-P."/>
        </authorList>
    </citation>
    <scope>NUCLEOTIDE SEQUENCE [LARGE SCALE GENOMIC DNA]</scope>
    <source>
        <strain evidence="4 5">DSM 44267</strain>
    </source>
</reference>
<keyword evidence="4" id="KW-0255">Endonuclease</keyword>
<comment type="caution">
    <text evidence="4">The sequence shown here is derived from an EMBL/GenBank/DDBJ whole genome shotgun (WGS) entry which is preliminary data.</text>
</comment>